<keyword evidence="4" id="KW-1185">Reference proteome</keyword>
<evidence type="ECO:0000313" key="3">
    <source>
        <dbReference type="EMBL" id="KAJ5066522.1"/>
    </source>
</evidence>
<reference evidence="3" key="1">
    <citation type="submission" date="2022-10" db="EMBL/GenBank/DDBJ databases">
        <title>Novel sulphate-reducing endosymbionts in the free-living metamonad Anaeramoeba.</title>
        <authorList>
            <person name="Jerlstrom-Hultqvist J."/>
            <person name="Cepicka I."/>
            <person name="Gallot-Lavallee L."/>
            <person name="Salas-Leiva D."/>
            <person name="Curtis B.A."/>
            <person name="Zahonova K."/>
            <person name="Pipaliya S."/>
            <person name="Dacks J."/>
            <person name="Roger A.J."/>
        </authorList>
    </citation>
    <scope>NUCLEOTIDE SEQUENCE</scope>
    <source>
        <strain evidence="3">BMAN</strain>
    </source>
</reference>
<dbReference type="Pfam" id="PF07910">
    <property type="entry name" value="Peptidase_C78"/>
    <property type="match status" value="1"/>
</dbReference>
<dbReference type="GO" id="GO:0016787">
    <property type="term" value="F:hydrolase activity"/>
    <property type="evidence" value="ECO:0007669"/>
    <property type="project" value="UniProtKB-KW"/>
</dbReference>
<dbReference type="InterPro" id="IPR012462">
    <property type="entry name" value="UFSP1/2_DUB_cat"/>
</dbReference>
<proteinExistence type="predicted"/>
<protein>
    <submittedName>
        <fullName evidence="3">Zinc finger-containing ubiquitin peptidase 1</fullName>
    </submittedName>
</protein>
<evidence type="ECO:0000313" key="4">
    <source>
        <dbReference type="Proteomes" id="UP001149090"/>
    </source>
</evidence>
<sequence>MMKNTYEKDQKSQPDCTMFLSTNTNHFQSTKSDYGWACGYKNIQMMLTHLYNYPVYKEIFDSHHLNISSISQLQDIIKKSWKEGFDPEGAKALNYLSRKNTWIGTTEFATFFQFFGIPIKIYEFPKRDQILEHSYLFDYVKNYYITRQQDKEIPPLILQHSGHSRSIVGYVEIRSQNQKQQSVLLYDPWAKGETLKYEAKTGKLHDFHSTIQEISEIPQFQILEIDSRIGHLMTKEEREKSKIIKGIEIPNNKN</sequence>
<organism evidence="3 4">
    <name type="scientific">Anaeramoeba ignava</name>
    <name type="common">Anaerobic marine amoeba</name>
    <dbReference type="NCBI Taxonomy" id="1746090"/>
    <lineage>
        <taxon>Eukaryota</taxon>
        <taxon>Metamonada</taxon>
        <taxon>Anaeramoebidae</taxon>
        <taxon>Anaeramoeba</taxon>
    </lineage>
</organism>
<evidence type="ECO:0000259" key="2">
    <source>
        <dbReference type="Pfam" id="PF07910"/>
    </source>
</evidence>
<dbReference type="AlphaFoldDB" id="A0A9Q0R472"/>
<keyword evidence="1" id="KW-0378">Hydrolase</keyword>
<dbReference type="OrthoDB" id="288987at2759"/>
<comment type="caution">
    <text evidence="3">The sequence shown here is derived from an EMBL/GenBank/DDBJ whole genome shotgun (WGS) entry which is preliminary data.</text>
</comment>
<gene>
    <name evidence="3" type="ORF">M0811_13548</name>
</gene>
<dbReference type="Proteomes" id="UP001149090">
    <property type="component" value="Unassembled WGS sequence"/>
</dbReference>
<dbReference type="Gene3D" id="3.90.70.130">
    <property type="match status" value="1"/>
</dbReference>
<dbReference type="EMBL" id="JAPDFW010000141">
    <property type="protein sequence ID" value="KAJ5066522.1"/>
    <property type="molecule type" value="Genomic_DNA"/>
</dbReference>
<accession>A0A9Q0R472</accession>
<feature type="domain" description="UFSP1/2/DUB catalytic" evidence="2">
    <location>
        <begin position="18"/>
        <end position="195"/>
    </location>
</feature>
<name>A0A9Q0R472_ANAIG</name>
<evidence type="ECO:0000256" key="1">
    <source>
        <dbReference type="ARBA" id="ARBA00022801"/>
    </source>
</evidence>